<dbReference type="SUPFAM" id="SSF47090">
    <property type="entry name" value="PGBD-like"/>
    <property type="match status" value="1"/>
</dbReference>
<evidence type="ECO:0000313" key="3">
    <source>
        <dbReference type="EMBL" id="VAX07638.1"/>
    </source>
</evidence>
<dbReference type="Pfam" id="PF01471">
    <property type="entry name" value="PG_binding_1"/>
    <property type="match status" value="1"/>
</dbReference>
<sequence>MIYKLNKITAAVGVSILALSGCTSNSTKISELEGEIQLKSKENQELQASLDTMQKQATKAELASTAPAARSVESAATKIDDLLPPNAKSGECYARVWVPASYQDESKDVLVSEKSDRVEIIPAQYSWENKEVLTKEASSRLETVPAVFKTEEETIKVREATRIWRVSLGKGAAPASQAIIAAAKNHNINLDTAEPGMCYHEHFIPAKYETKEQQVLVDEGSKRVAVNNAKYRWVEKKILVKEASFRMEKVPAVYDWAEEKIVDKPAHTIWKKGVGPIQRIDESTGEIMCLVEVPATYKVLRKRILVTDATTNKIDIPAEYKTVKVRELVTDASENTSDIPPKYKSVKVSNKVADVKFDWHEVHDTSHPATTRTGHQICLTETPTIYKTVKRRVVKVPATTRKIEVPAEYETVKVRKLTSKAQEKRILIPAVYKSVATKKLATEGHMKWRSILCQTNMTGTRISQIQQALKKAGYNPGPIDGVVGEQTMAAVNTFQKDKGLPVDKYLNTATLEALGVSTQ</sequence>
<keyword evidence="1" id="KW-0175">Coiled coil</keyword>
<dbReference type="AlphaFoldDB" id="A0A3B1B8A3"/>
<gene>
    <name evidence="3" type="ORF">MNBD_GAMMA26-1384</name>
</gene>
<evidence type="ECO:0000256" key="1">
    <source>
        <dbReference type="SAM" id="Coils"/>
    </source>
</evidence>
<accession>A0A3B1B8A3</accession>
<dbReference type="PROSITE" id="PS51257">
    <property type="entry name" value="PROKAR_LIPOPROTEIN"/>
    <property type="match status" value="1"/>
</dbReference>
<protein>
    <recommendedName>
        <fullName evidence="2">Peptidoglycan binding-like domain-containing protein</fullName>
    </recommendedName>
</protein>
<name>A0A3B1B8A3_9ZZZZ</name>
<dbReference type="InterPro" id="IPR002477">
    <property type="entry name" value="Peptidoglycan-bd-like"/>
</dbReference>
<feature type="coiled-coil region" evidence="1">
    <location>
        <begin position="29"/>
        <end position="63"/>
    </location>
</feature>
<dbReference type="Gene3D" id="1.10.101.10">
    <property type="entry name" value="PGBD-like superfamily/PGBD"/>
    <property type="match status" value="1"/>
</dbReference>
<reference evidence="3" key="1">
    <citation type="submission" date="2018-06" db="EMBL/GenBank/DDBJ databases">
        <authorList>
            <person name="Zhirakovskaya E."/>
        </authorList>
    </citation>
    <scope>NUCLEOTIDE SEQUENCE</scope>
</reference>
<proteinExistence type="predicted"/>
<feature type="domain" description="Peptidoglycan binding-like" evidence="2">
    <location>
        <begin position="459"/>
        <end position="514"/>
    </location>
</feature>
<dbReference type="InterPro" id="IPR036365">
    <property type="entry name" value="PGBD-like_sf"/>
</dbReference>
<organism evidence="3">
    <name type="scientific">hydrothermal vent metagenome</name>
    <dbReference type="NCBI Taxonomy" id="652676"/>
    <lineage>
        <taxon>unclassified sequences</taxon>
        <taxon>metagenomes</taxon>
        <taxon>ecological metagenomes</taxon>
    </lineage>
</organism>
<dbReference type="EMBL" id="UOFX01000027">
    <property type="protein sequence ID" value="VAX07638.1"/>
    <property type="molecule type" value="Genomic_DNA"/>
</dbReference>
<dbReference type="InterPro" id="IPR036366">
    <property type="entry name" value="PGBDSf"/>
</dbReference>
<evidence type="ECO:0000259" key="2">
    <source>
        <dbReference type="Pfam" id="PF01471"/>
    </source>
</evidence>